<dbReference type="Pfam" id="PF03808">
    <property type="entry name" value="Glyco_tran_WecG"/>
    <property type="match status" value="1"/>
</dbReference>
<dbReference type="InterPro" id="IPR004629">
    <property type="entry name" value="WecG_TagA_CpsF"/>
</dbReference>
<name>A0AAE3DWX9_9FIRM</name>
<sequence length="245" mass="27745">MDKVNILGVHVDMVNISQATDCIMRFLDEDKFHAVYTPNSEIIMLAYKDEKFCKLLNNADLLTADGIGVVHASKILKKPISERAAGYDIARQVLQKMNYTDHKLFLFGGKPGVAEEAKKKLLEEYTDLNIVGTRNGYFKLEEEAEIVEEINNSGADIVFVCLGAPKQEQWIERNRDALKVRVAMGIGGSLDVFAGKVERAPEIFCKTGMEWFYRLCKEPWRIGRMMELPKFAATVIAKGKKYKQD</sequence>
<dbReference type="EMBL" id="JAJEQM010000002">
    <property type="protein sequence ID" value="MCC2209503.1"/>
    <property type="molecule type" value="Genomic_DNA"/>
</dbReference>
<dbReference type="HAMAP" id="MF_02070">
    <property type="entry name" value="TagA_TarA"/>
    <property type="match status" value="1"/>
</dbReference>
<comment type="pathway">
    <text evidence="5">Cell wall biogenesis; teichoic acid biosynthesis.</text>
</comment>
<keyword evidence="1 5" id="KW-0328">Glycosyltransferase</keyword>
<organism evidence="6 7">
    <name type="scientific">Hominilimicola fabiformis</name>
    <dbReference type="NCBI Taxonomy" id="2885356"/>
    <lineage>
        <taxon>Bacteria</taxon>
        <taxon>Bacillati</taxon>
        <taxon>Bacillota</taxon>
        <taxon>Clostridia</taxon>
        <taxon>Eubacteriales</taxon>
        <taxon>Oscillospiraceae</taxon>
        <taxon>Hominilimicola</taxon>
    </lineage>
</organism>
<comment type="function">
    <text evidence="5">Catalyzes the conversion of GlcNAc-PP-undecaprenol into ManNAc-GlcNAc-PP-undecaprenol, the first committed lipid intermediate in the de novo synthesis of teichoic acid.</text>
</comment>
<evidence type="ECO:0000256" key="2">
    <source>
        <dbReference type="ARBA" id="ARBA00022679"/>
    </source>
</evidence>
<dbReference type="RefSeq" id="WP_308455728.1">
    <property type="nucleotide sequence ID" value="NZ_JAJEQM010000002.1"/>
</dbReference>
<comment type="similarity">
    <text evidence="5">Belongs to the glycosyltransferase 26 family. TagA/TarA subfamily.</text>
</comment>
<dbReference type="EC" id="2.4.1.187" evidence="5"/>
<dbReference type="PANTHER" id="PTHR34136:SF1">
    <property type="entry name" value="UDP-N-ACETYL-D-MANNOSAMINURONIC ACID TRANSFERASE"/>
    <property type="match status" value="1"/>
</dbReference>
<keyword evidence="2 5" id="KW-0808">Transferase</keyword>
<dbReference type="CDD" id="cd06533">
    <property type="entry name" value="Glyco_transf_WecG_TagA"/>
    <property type="match status" value="1"/>
</dbReference>
<keyword evidence="7" id="KW-1185">Reference proteome</keyword>
<evidence type="ECO:0000256" key="5">
    <source>
        <dbReference type="HAMAP-Rule" id="MF_02070"/>
    </source>
</evidence>
<dbReference type="Proteomes" id="UP001198242">
    <property type="component" value="Unassembled WGS sequence"/>
</dbReference>
<comment type="catalytic activity">
    <reaction evidence="5">
        <text>UDP-N-acetyl-alpha-D-mannosamine + N-acetyl-alpha-D-glucosaminyl-di-trans,octa-cis-undecaprenyl diphosphate = N-acetyl-beta-D-mannosaminyl-(1-&gt;4)-N-acetyl-alpha-D-glucosaminyl di-trans,octa-cis-undecaprenyl diphosphate + UDP + H(+)</text>
        <dbReference type="Rhea" id="RHEA:16053"/>
        <dbReference type="ChEBI" id="CHEBI:15378"/>
        <dbReference type="ChEBI" id="CHEBI:58223"/>
        <dbReference type="ChEBI" id="CHEBI:62959"/>
        <dbReference type="ChEBI" id="CHEBI:68623"/>
        <dbReference type="ChEBI" id="CHEBI:132210"/>
        <dbReference type="EC" id="2.4.1.187"/>
    </reaction>
</comment>
<accession>A0AAE3DWX9</accession>
<comment type="caution">
    <text evidence="6">The sequence shown here is derived from an EMBL/GenBank/DDBJ whole genome shotgun (WGS) entry which is preliminary data.</text>
</comment>
<keyword evidence="3 5" id="KW-0777">Teichoic acid biosynthesis</keyword>
<proteinExistence type="inferred from homology"/>
<dbReference type="GO" id="GO:0047244">
    <property type="term" value="F:N-acetylglucosaminyldiphosphoundecaprenol N-acetyl-beta-D-mannosaminyltransferase activity"/>
    <property type="evidence" value="ECO:0007669"/>
    <property type="project" value="UniProtKB-UniRule"/>
</dbReference>
<dbReference type="AlphaFoldDB" id="A0AAE3DWX9"/>
<dbReference type="GO" id="GO:0019350">
    <property type="term" value="P:teichoic acid biosynthetic process"/>
    <property type="evidence" value="ECO:0007669"/>
    <property type="project" value="UniProtKB-UniRule"/>
</dbReference>
<protein>
    <recommendedName>
        <fullName evidence="5">N-acetylglucosaminyldiphosphoundecaprenol N-acetyl-beta-D-mannosaminyltransferase</fullName>
        <ecNumber evidence="5">2.4.1.187</ecNumber>
    </recommendedName>
    <alternativeName>
        <fullName evidence="5">N-acetylmannosaminyltransferase</fullName>
    </alternativeName>
    <alternativeName>
        <fullName evidence="5">UDP-N-acetylmannosamine transferase</fullName>
    </alternativeName>
    <alternativeName>
        <fullName evidence="5">UDP-N-acetylmannosamine:N-acetylglucosaminyl pyrophosphorylundecaprenol N-acetylmannosaminyltransferase</fullName>
    </alternativeName>
</protein>
<evidence type="ECO:0000313" key="7">
    <source>
        <dbReference type="Proteomes" id="UP001198242"/>
    </source>
</evidence>
<dbReference type="PANTHER" id="PTHR34136">
    <property type="match status" value="1"/>
</dbReference>
<reference evidence="6 7" key="1">
    <citation type="submission" date="2021-10" db="EMBL/GenBank/DDBJ databases">
        <title>Anaerobic single-cell dispensing facilitates the cultivation of human gut bacteria.</title>
        <authorList>
            <person name="Afrizal A."/>
        </authorList>
    </citation>
    <scope>NUCLEOTIDE SEQUENCE [LARGE SCALE GENOMIC DNA]</scope>
    <source>
        <strain evidence="6 7">CLA-AA-H232</strain>
    </source>
</reference>
<evidence type="ECO:0000256" key="1">
    <source>
        <dbReference type="ARBA" id="ARBA00022676"/>
    </source>
</evidence>
<dbReference type="InterPro" id="IPR034714">
    <property type="entry name" value="TagA_TarA"/>
</dbReference>
<dbReference type="GO" id="GO:0071555">
    <property type="term" value="P:cell wall organization"/>
    <property type="evidence" value="ECO:0007669"/>
    <property type="project" value="UniProtKB-KW"/>
</dbReference>
<evidence type="ECO:0000256" key="4">
    <source>
        <dbReference type="ARBA" id="ARBA00023316"/>
    </source>
</evidence>
<keyword evidence="4 5" id="KW-0961">Cell wall biogenesis/degradation</keyword>
<evidence type="ECO:0000313" key="6">
    <source>
        <dbReference type="EMBL" id="MCC2209503.1"/>
    </source>
</evidence>
<evidence type="ECO:0000256" key="3">
    <source>
        <dbReference type="ARBA" id="ARBA00022944"/>
    </source>
</evidence>
<dbReference type="NCBIfam" id="TIGR00696">
    <property type="entry name" value="wecG_tagA_cpsF"/>
    <property type="match status" value="1"/>
</dbReference>
<gene>
    <name evidence="6" type="ORF">LKE05_01670</name>
</gene>